<evidence type="ECO:0000256" key="10">
    <source>
        <dbReference type="ARBA" id="ARBA00023242"/>
    </source>
</evidence>
<feature type="compositionally biased region" description="Acidic residues" evidence="14">
    <location>
        <begin position="1315"/>
        <end position="1325"/>
    </location>
</feature>
<feature type="region of interest" description="Disordered" evidence="14">
    <location>
        <begin position="1256"/>
        <end position="1325"/>
    </location>
</feature>
<dbReference type="CDD" id="cd22249">
    <property type="entry name" value="UDM1_RNF168_RNF169-like"/>
    <property type="match status" value="1"/>
</dbReference>
<feature type="compositionally biased region" description="Basic and acidic residues" evidence="14">
    <location>
        <begin position="477"/>
        <end position="488"/>
    </location>
</feature>
<feature type="region of interest" description="Disordered" evidence="14">
    <location>
        <begin position="1403"/>
        <end position="1488"/>
    </location>
</feature>
<feature type="region of interest" description="Disordered" evidence="14">
    <location>
        <begin position="721"/>
        <end position="948"/>
    </location>
</feature>
<keyword evidence="10" id="KW-0539">Nucleus</keyword>
<feature type="compositionally biased region" description="Polar residues" evidence="14">
    <location>
        <begin position="1569"/>
        <end position="1586"/>
    </location>
</feature>
<evidence type="ECO:0000256" key="4">
    <source>
        <dbReference type="ARBA" id="ARBA00022771"/>
    </source>
</evidence>
<evidence type="ECO:0000259" key="15">
    <source>
        <dbReference type="PROSITE" id="PS50014"/>
    </source>
</evidence>
<feature type="compositionally biased region" description="Basic and acidic residues" evidence="14">
    <location>
        <begin position="2089"/>
        <end position="2127"/>
    </location>
</feature>
<organism evidence="18 19">
    <name type="scientific">Amphimedon queenslandica</name>
    <name type="common">Sponge</name>
    <dbReference type="NCBI Taxonomy" id="400682"/>
    <lineage>
        <taxon>Eukaryota</taxon>
        <taxon>Metazoa</taxon>
        <taxon>Porifera</taxon>
        <taxon>Demospongiae</taxon>
        <taxon>Heteroscleromorpha</taxon>
        <taxon>Haplosclerida</taxon>
        <taxon>Niphatidae</taxon>
        <taxon>Amphimedon</taxon>
    </lineage>
</organism>
<feature type="region of interest" description="Disordered" evidence="14">
    <location>
        <begin position="233"/>
        <end position="537"/>
    </location>
</feature>
<feature type="compositionally biased region" description="Polar residues" evidence="14">
    <location>
        <begin position="256"/>
        <end position="274"/>
    </location>
</feature>
<feature type="compositionally biased region" description="Gly residues" evidence="14">
    <location>
        <begin position="814"/>
        <end position="826"/>
    </location>
</feature>
<dbReference type="InterPro" id="IPR001965">
    <property type="entry name" value="Znf_PHD"/>
</dbReference>
<dbReference type="InterPro" id="IPR011011">
    <property type="entry name" value="Znf_FYVE_PHD"/>
</dbReference>
<feature type="compositionally biased region" description="Low complexity" evidence="14">
    <location>
        <begin position="20"/>
        <end position="51"/>
    </location>
</feature>
<keyword evidence="8 11" id="KW-0103">Bromodomain</keyword>
<feature type="compositionally biased region" description="Basic and acidic residues" evidence="14">
    <location>
        <begin position="2218"/>
        <end position="2240"/>
    </location>
</feature>
<dbReference type="SMART" id="SM00297">
    <property type="entry name" value="BROMO"/>
    <property type="match status" value="1"/>
</dbReference>
<name>A0AAN0J0R3_AMPQE</name>
<feature type="compositionally biased region" description="Low complexity" evidence="14">
    <location>
        <begin position="747"/>
        <end position="761"/>
    </location>
</feature>
<feature type="compositionally biased region" description="Low complexity" evidence="14">
    <location>
        <begin position="359"/>
        <end position="369"/>
    </location>
</feature>
<feature type="domain" description="MBD" evidence="17">
    <location>
        <begin position="546"/>
        <end position="619"/>
    </location>
</feature>
<evidence type="ECO:0000256" key="13">
    <source>
        <dbReference type="SAM" id="Coils"/>
    </source>
</evidence>
<dbReference type="GO" id="GO:0005634">
    <property type="term" value="C:nucleus"/>
    <property type="evidence" value="ECO:0007669"/>
    <property type="project" value="UniProtKB-SubCell"/>
</dbReference>
<feature type="compositionally biased region" description="Acidic residues" evidence="14">
    <location>
        <begin position="1276"/>
        <end position="1292"/>
    </location>
</feature>
<keyword evidence="7 13" id="KW-0175">Coiled coil</keyword>
<dbReference type="GO" id="GO:0000785">
    <property type="term" value="C:chromatin"/>
    <property type="evidence" value="ECO:0007669"/>
    <property type="project" value="TreeGrafter"/>
</dbReference>
<evidence type="ECO:0000256" key="12">
    <source>
        <dbReference type="PROSITE-ProRule" id="PRU00146"/>
    </source>
</evidence>
<dbReference type="PANTHER" id="PTHR45915:SF2">
    <property type="entry name" value="TOUTATIS, ISOFORM E"/>
    <property type="match status" value="1"/>
</dbReference>
<feature type="region of interest" description="Disordered" evidence="14">
    <location>
        <begin position="2016"/>
        <end position="2127"/>
    </location>
</feature>
<dbReference type="CDD" id="cd00122">
    <property type="entry name" value="MBD"/>
    <property type="match status" value="1"/>
</dbReference>
<feature type="compositionally biased region" description="Acidic residues" evidence="14">
    <location>
        <begin position="2068"/>
        <end position="2080"/>
    </location>
</feature>
<dbReference type="Pfam" id="PF01429">
    <property type="entry name" value="MBD"/>
    <property type="match status" value="1"/>
</dbReference>
<sequence>MWSWPNHSIANINPNFQTPSHFSVSSFPPSSSSSTPQSHAHSPSSQPQSISRLPFHSPGYQQPDYTNQSSPFSYQSSHGAWQAVPPHHVDSSPSSLLPPPPPPPSLPIPPPPPSSLHHQSQTEQFLSQKHHHDLPHNNSAPLHLATGGGMSLATGGIPMAGGDGRYHNSGSNIPFSVDFILQKSAAAGQEITSGYTMGGGVGVGGANIEQQYISDTPTGYGLDYHIEENKGHYDTSSLGVGVGGAYHRETRPQEPIPSQSYDRPSEQYTEQLQAPPTYPIVNNEYNSSKCEERYSPPGLILKEDGGTTRKEENLSLNQSSSSSASVSTSGKINSVTPPSDGIRNESIPIPASPPKMADSRSSSSSESSSGDTSNKLMSNTFQLGLSPPPLSSTNQNVIPGAITDDNDNESFPMDTVKTGAPSLPPEQNGELENQPKSLSRPPPLVPVETPSQPKMGYYDDEDDDVFLPGPPTQKRLLMSEKSEKREISKTPSGHVQSGGQTESPTRNQIKRQQQQGWGRGKGGREKGGGDSPGMVIGRRGRAAGRVLDENKLRIPLEKGWQRVVRARVAEGNNAPRVDICYVTPCNRRLRTFPEIHRYLSSNSITDLTIDHFTFSKKVNVGMIIDEKTSPESLDNLLVHPRRGRPPKRPVHSQQQQVKAQVDTITDSEGSSRISLEPHEIIKPSPTKISSSVSTVTVPPTHSFLSHMSKDQHTITRIINTDYADPNQPPRDETDHGPADSQNKDRSSLLLPQATPPLLASSTEWRPPPLTSPEEIAAGGWGSGATKGVSTIGSSGVTAGSRGHVITKRPRGRPKGSGLGAKPGGSLGQTSAHHVGGRKRKAKATVHILPSLTPGPVPPLTMGAPGINTGGAATTIPGAAGSTSNNNTGGGTSSAPTLLKDQSKVSVSKKQEEKEKRRQLIQANKARKRAESTHRATQRRMSQQSRRQRERALIKQAKERVERLNRQKEADWYQLRKSRIAKQREEANQLKARERTLKLVQEIQQREIENDRLMRLRQLEREKAEQLRRPTEDLLVNDLIDLPTLTKLKWVQLPSHSFADLVMVFEFSHSFDDFLEIEKVPRFSELYAGLFNVTIEKEEEEEGEEEEGGGADERKKVNGLILLTMQLVKAAVHDGGSRTQTISGLPLRDVDVKEDTVSEVLRLYLQNKRNPFLKNVTTILSEYPYQSLSAVDKIAVLSYLVDELLSSVSLCREVDNRMEQIATLRRNKWKISLKLKRFRSRLTDSFGVSQFQKPVLYSGRGRPPKRALLNANGGMNEDGESSDDEGGANEPDDTTTAGAGADALAPPAAPPTEEVFNSDEDSDEDIPAEKEDLQKRVKELKKKLIFVRGRINTLTRQMRKFPLGQDRYTRQYWNLPEMGGVLIEGQETSNNDYLDELLPRLEAEEKEREEEEKGRTLVPDSPPHSSVTAESHGTTSDVPLSSQSSPRPGGAWLTDSPAKYSDDTDLDTLNTPTKSATPIKGSTPTPFPTIHEETSLDQFSVAPASPPKEAEPVSIPEKTQHPLEISTKHSHAQEVVAMETDSVPAGSALPEGVDQSVPLAVSNSSPSIVTTFSSHKTTPPSSNTPIKSATPGATPLKASTSSVSLNTTPWFSLLPRKPCELLHYINGGAIGDIQGSTGLLNGGAGQMVVPGGYAAYMTQDGTTVLAATGQPMMQQVQVGYAVVGNTLVPQTQYIIQQGGGSAGTQYVSLPNGQIAAVATGGETGPNANIQYTNIGGNQYAIIQQPSVEEGVTGGVVSATGNVVGGVNVESSGGGTEGTGDGNTPQPRKRRRKRARDTIQQTTTVGGATTTGGGGATADEGTSASLAATDSSEQKYITLALPTGTGGETQYCQVPADPRVLSGQYSYAIMPQGDGTSQIVLIENSTLGVGMSGGSETKEVVEMEVPPATVFDNEYEGQPFKVDITLMYAEAPLPFNTKKENEVKKEDEKEKEKPLKELLQEVDNDLTNGWWTIRSPLEIDYLLRSLTMRGYREKGLHKLLQKNKESICSTLKAGLLTTPPFENREEKPEPQTKTADSSPPEVIVVDKEREEDEKMEETLSKRTESSNSIEEVESDDNEEAESQNEVVTELQDDKERVESQDNNNKEAEPKNDGEIDKEMESGKEEKMEEGLEALSVSPTSFYPLETERLAEHILKYLKDMESRLFDAHLQIKGIVKANYQSQFLTSPSEEGGSNVSLPLIFNRLLMLESCVQRRYLKPPFKEKSHGSKKTETGGGGREDKESSSPPPEPVALTKWKTSAVEATSSSQLAVCINQLERCIAWEKSPMKVFCVVCQTGDNESLLLLCDRCDRGTHTYCCRPKLDAIPDGDWFCHNCTVNASRKIACGVCQSSRGSLLHCTQCPNVFHKRCLNPPLTKLPSLPWVCIECRREQRRKPGRPRGAKDDLILCQSLLMDLEEQDDAWPFLEPVNRKKIPDYYRVIKKPMDFHTVKQKLREGKYPNKESLALDVRLIFDNCAFYNEDNSQIGLAGHNMRQYFEKRWTEMMLNQ</sequence>
<feature type="compositionally biased region" description="Basic residues" evidence="14">
    <location>
        <begin position="804"/>
        <end position="813"/>
    </location>
</feature>
<feature type="compositionally biased region" description="Polar residues" evidence="14">
    <location>
        <begin position="370"/>
        <end position="383"/>
    </location>
</feature>
<dbReference type="InterPro" id="IPR018359">
    <property type="entry name" value="Bromodomain_CS"/>
</dbReference>
<dbReference type="PRINTS" id="PR00503">
    <property type="entry name" value="BROMODOMAIN"/>
</dbReference>
<dbReference type="InterPro" id="IPR013083">
    <property type="entry name" value="Znf_RING/FYVE/PHD"/>
</dbReference>
<feature type="compositionally biased region" description="Basic residues" evidence="14">
    <location>
        <begin position="834"/>
        <end position="843"/>
    </location>
</feature>
<keyword evidence="3" id="KW-0479">Metal-binding</keyword>
<dbReference type="InterPro" id="IPR019787">
    <property type="entry name" value="Znf_PHD-finger"/>
</dbReference>
<evidence type="ECO:0000256" key="8">
    <source>
        <dbReference type="ARBA" id="ARBA00023117"/>
    </source>
</evidence>
<evidence type="ECO:0000256" key="1">
    <source>
        <dbReference type="ARBA" id="ARBA00004123"/>
    </source>
</evidence>
<evidence type="ECO:0000259" key="17">
    <source>
        <dbReference type="PROSITE" id="PS50982"/>
    </source>
</evidence>
<feature type="domain" description="Bromo" evidence="15">
    <location>
        <begin position="2413"/>
        <end position="2483"/>
    </location>
</feature>
<evidence type="ECO:0000256" key="5">
    <source>
        <dbReference type="ARBA" id="ARBA00022833"/>
    </source>
</evidence>
<dbReference type="GO" id="GO:0008270">
    <property type="term" value="F:zinc ion binding"/>
    <property type="evidence" value="ECO:0007669"/>
    <property type="project" value="UniProtKB-KW"/>
</dbReference>
<keyword evidence="4 12" id="KW-0863">Zinc-finger</keyword>
<proteinExistence type="inferred from homology"/>
<feature type="compositionally biased region" description="Low complexity" evidence="14">
    <location>
        <begin position="1293"/>
        <end position="1305"/>
    </location>
</feature>
<feature type="coiled-coil region" evidence="13">
    <location>
        <begin position="1329"/>
        <end position="1356"/>
    </location>
</feature>
<dbReference type="InterPro" id="IPR036427">
    <property type="entry name" value="Bromodomain-like_sf"/>
</dbReference>
<comment type="similarity">
    <text evidence="2">Belongs to the WAL family.</text>
</comment>
<feature type="compositionally biased region" description="Basic residues" evidence="14">
    <location>
        <begin position="641"/>
        <end position="650"/>
    </location>
</feature>
<dbReference type="Gene3D" id="3.30.40.10">
    <property type="entry name" value="Zinc/RING finger domain, C3HC4 (zinc finger)"/>
    <property type="match status" value="2"/>
</dbReference>
<feature type="compositionally biased region" description="Polar residues" evidence="14">
    <location>
        <begin position="489"/>
        <end position="507"/>
    </location>
</feature>
<dbReference type="PANTHER" id="PTHR45915">
    <property type="entry name" value="TRANSCRIPTION INTERMEDIARY FACTOR"/>
    <property type="match status" value="1"/>
</dbReference>
<evidence type="ECO:0000313" key="18">
    <source>
        <dbReference type="EnsemblMetazoa" id="XP_019850590.1"/>
    </source>
</evidence>
<dbReference type="InterPro" id="IPR001487">
    <property type="entry name" value="Bromodomain"/>
</dbReference>
<feature type="compositionally biased region" description="Polar residues" evidence="14">
    <location>
        <begin position="787"/>
        <end position="797"/>
    </location>
</feature>
<comment type="subcellular location">
    <subcellularLocation>
        <location evidence="1">Nucleus</location>
    </subcellularLocation>
</comment>
<feature type="compositionally biased region" description="Basic and acidic residues" evidence="14">
    <location>
        <begin position="301"/>
        <end position="313"/>
    </location>
</feature>
<dbReference type="SUPFAM" id="SSF47370">
    <property type="entry name" value="Bromodomain"/>
    <property type="match status" value="1"/>
</dbReference>
<feature type="domain" description="PHD-type" evidence="16">
    <location>
        <begin position="2285"/>
        <end position="2335"/>
    </location>
</feature>
<feature type="compositionally biased region" description="Polar residues" evidence="14">
    <location>
        <begin position="117"/>
        <end position="127"/>
    </location>
</feature>
<evidence type="ECO:0008006" key="20">
    <source>
        <dbReference type="Google" id="ProtNLM"/>
    </source>
</evidence>
<accession>A0AAN0J0R3</accession>
<evidence type="ECO:0000256" key="9">
    <source>
        <dbReference type="ARBA" id="ARBA00023163"/>
    </source>
</evidence>
<dbReference type="SMART" id="SM00391">
    <property type="entry name" value="MBD"/>
    <property type="match status" value="1"/>
</dbReference>
<dbReference type="RefSeq" id="XP_011403152.2">
    <property type="nucleotide sequence ID" value="XM_011404850.2"/>
</dbReference>
<reference evidence="18" key="2">
    <citation type="submission" date="2024-06" db="UniProtKB">
        <authorList>
            <consortium name="EnsemblMetazoa"/>
        </authorList>
    </citation>
    <scope>IDENTIFICATION</scope>
</reference>
<dbReference type="Pfam" id="PF00628">
    <property type="entry name" value="PHD"/>
    <property type="match status" value="2"/>
</dbReference>
<dbReference type="RefSeq" id="XP_019850590.1">
    <property type="nucleotide sequence ID" value="XM_019995031.1"/>
</dbReference>
<dbReference type="InterPro" id="IPR001739">
    <property type="entry name" value="Methyl_CpG_DNA-bd"/>
</dbReference>
<evidence type="ECO:0000256" key="14">
    <source>
        <dbReference type="SAM" id="MobiDB-lite"/>
    </source>
</evidence>
<dbReference type="Proteomes" id="UP000007879">
    <property type="component" value="Unassembled WGS sequence"/>
</dbReference>
<keyword evidence="5" id="KW-0862">Zinc</keyword>
<feature type="compositionally biased region" description="Low complexity" evidence="14">
    <location>
        <begin position="315"/>
        <end position="329"/>
    </location>
</feature>
<feature type="region of interest" description="Disordered" evidence="14">
    <location>
        <begin position="20"/>
        <end position="147"/>
    </location>
</feature>
<dbReference type="PROSITE" id="PS00633">
    <property type="entry name" value="BROMODOMAIN_1"/>
    <property type="match status" value="1"/>
</dbReference>
<feature type="compositionally biased region" description="Pro residues" evidence="14">
    <location>
        <begin position="96"/>
        <end position="114"/>
    </location>
</feature>
<dbReference type="GO" id="GO:0003677">
    <property type="term" value="F:DNA binding"/>
    <property type="evidence" value="ECO:0007669"/>
    <property type="project" value="InterPro"/>
</dbReference>
<dbReference type="PROSITE" id="PS50016">
    <property type="entry name" value="ZF_PHD_2"/>
    <property type="match status" value="2"/>
</dbReference>
<evidence type="ECO:0000259" key="16">
    <source>
        <dbReference type="PROSITE" id="PS50016"/>
    </source>
</evidence>
<feature type="compositionally biased region" description="Basic and acidic residues" evidence="14">
    <location>
        <begin position="729"/>
        <end position="746"/>
    </location>
</feature>
<feature type="region of interest" description="Disordered" evidence="14">
    <location>
        <begin position="1765"/>
        <end position="1826"/>
    </location>
</feature>
<dbReference type="PROSITE" id="PS50014">
    <property type="entry name" value="BROMODOMAIN_2"/>
    <property type="match status" value="1"/>
</dbReference>
<feature type="region of interest" description="Disordered" evidence="14">
    <location>
        <begin position="1569"/>
        <end position="1600"/>
    </location>
</feature>
<evidence type="ECO:0000256" key="3">
    <source>
        <dbReference type="ARBA" id="ARBA00022723"/>
    </source>
</evidence>
<reference evidence="19" key="1">
    <citation type="journal article" date="2010" name="Nature">
        <title>The Amphimedon queenslandica genome and the evolution of animal complexity.</title>
        <authorList>
            <person name="Srivastava M."/>
            <person name="Simakov O."/>
            <person name="Chapman J."/>
            <person name="Fahey B."/>
            <person name="Gauthier M.E."/>
            <person name="Mitros T."/>
            <person name="Richards G.S."/>
            <person name="Conaco C."/>
            <person name="Dacre M."/>
            <person name="Hellsten U."/>
            <person name="Larroux C."/>
            <person name="Putnam N.H."/>
            <person name="Stanke M."/>
            <person name="Adamska M."/>
            <person name="Darling A."/>
            <person name="Degnan S.M."/>
            <person name="Oakley T.H."/>
            <person name="Plachetzki D.C."/>
            <person name="Zhai Y."/>
            <person name="Adamski M."/>
            <person name="Calcino A."/>
            <person name="Cummins S.F."/>
            <person name="Goodstein D.M."/>
            <person name="Harris C."/>
            <person name="Jackson D.J."/>
            <person name="Leys S.P."/>
            <person name="Shu S."/>
            <person name="Woodcroft B.J."/>
            <person name="Vervoort M."/>
            <person name="Kosik K.S."/>
            <person name="Manning G."/>
            <person name="Degnan B.M."/>
            <person name="Rokhsar D.S."/>
        </authorList>
    </citation>
    <scope>NUCLEOTIDE SEQUENCE [LARGE SCALE GENOMIC DNA]</scope>
</reference>
<dbReference type="SUPFAM" id="SSF57903">
    <property type="entry name" value="FYVE/PHD zinc finger"/>
    <property type="match status" value="2"/>
</dbReference>
<dbReference type="Gene3D" id="3.30.890.10">
    <property type="entry name" value="Methyl-cpg-binding Protein 2, Chain A"/>
    <property type="match status" value="1"/>
</dbReference>
<dbReference type="SUPFAM" id="SSF54171">
    <property type="entry name" value="DNA-binding domain"/>
    <property type="match status" value="1"/>
</dbReference>
<feature type="compositionally biased region" description="Polar residues" evidence="14">
    <location>
        <begin position="1422"/>
        <end position="1445"/>
    </location>
</feature>
<keyword evidence="6" id="KW-0805">Transcription regulation</keyword>
<evidence type="ECO:0000256" key="7">
    <source>
        <dbReference type="ARBA" id="ARBA00023054"/>
    </source>
</evidence>
<feature type="compositionally biased region" description="Gly residues" evidence="14">
    <location>
        <begin position="1770"/>
        <end position="1779"/>
    </location>
</feature>
<evidence type="ECO:0000313" key="19">
    <source>
        <dbReference type="Proteomes" id="UP000007879"/>
    </source>
</evidence>
<feature type="compositionally biased region" description="Polar residues" evidence="14">
    <location>
        <begin position="651"/>
        <end position="673"/>
    </location>
</feature>
<protein>
    <recommendedName>
        <fullName evidence="20">MBD domain-containing protein</fullName>
    </recommendedName>
</protein>
<dbReference type="CDD" id="cd15545">
    <property type="entry name" value="PHD_BAZ2A_like"/>
    <property type="match status" value="1"/>
</dbReference>
<feature type="compositionally biased region" description="Low complexity" evidence="14">
    <location>
        <begin position="862"/>
        <end position="886"/>
    </location>
</feature>
<dbReference type="InterPro" id="IPR028942">
    <property type="entry name" value="WHIM1_dom"/>
</dbReference>
<evidence type="ECO:0000256" key="2">
    <source>
        <dbReference type="ARBA" id="ARBA00007444"/>
    </source>
</evidence>
<feature type="compositionally biased region" description="Polar residues" evidence="14">
    <location>
        <begin position="59"/>
        <end position="79"/>
    </location>
</feature>
<feature type="compositionally biased region" description="Basic and acidic residues" evidence="14">
    <location>
        <begin position="1403"/>
        <end position="1414"/>
    </location>
</feature>
<dbReference type="FunFam" id="3.30.40.10:FF:000199">
    <property type="entry name" value="Bromodomain adjacent to zinc finger domain 2B"/>
    <property type="match status" value="1"/>
</dbReference>
<evidence type="ECO:0000256" key="6">
    <source>
        <dbReference type="ARBA" id="ARBA00023015"/>
    </source>
</evidence>
<dbReference type="KEGG" id="aqu:100637162"/>
<feature type="compositionally biased region" description="Basic and acidic residues" evidence="14">
    <location>
        <begin position="908"/>
        <end position="917"/>
    </location>
</feature>
<dbReference type="EnsemblMetazoa" id="XM_019995031.1">
    <property type="protein sequence ID" value="XP_019850590.1"/>
    <property type="gene ID" value="LOC100637162"/>
</dbReference>
<dbReference type="EnsemblMetazoa" id="XM_011404850.2">
    <property type="protein sequence ID" value="XP_011403152.2"/>
    <property type="gene ID" value="LOC100637162"/>
</dbReference>
<dbReference type="Pfam" id="PF15612">
    <property type="entry name" value="WHIM1"/>
    <property type="match status" value="1"/>
</dbReference>
<feature type="region of interest" description="Disordered" evidence="14">
    <location>
        <begin position="2218"/>
        <end position="2249"/>
    </location>
</feature>
<feature type="domain" description="PHD-type" evidence="16">
    <location>
        <begin position="2339"/>
        <end position="2387"/>
    </location>
</feature>
<dbReference type="Gene3D" id="1.20.920.10">
    <property type="entry name" value="Bromodomain-like"/>
    <property type="match status" value="1"/>
</dbReference>
<feature type="compositionally biased region" description="Polar residues" evidence="14">
    <location>
        <begin position="1473"/>
        <end position="1483"/>
    </location>
</feature>
<keyword evidence="19" id="KW-1185">Reference proteome</keyword>
<keyword evidence="9" id="KW-0804">Transcription</keyword>
<dbReference type="GeneID" id="100637162"/>
<dbReference type="PROSITE" id="PS50982">
    <property type="entry name" value="MBD"/>
    <property type="match status" value="1"/>
</dbReference>
<evidence type="ECO:0000256" key="11">
    <source>
        <dbReference type="PROSITE-ProRule" id="PRU00035"/>
    </source>
</evidence>
<dbReference type="SMART" id="SM00249">
    <property type="entry name" value="PHD"/>
    <property type="match status" value="2"/>
</dbReference>
<feature type="region of interest" description="Disordered" evidence="14">
    <location>
        <begin position="641"/>
        <end position="675"/>
    </location>
</feature>
<dbReference type="Pfam" id="PF00439">
    <property type="entry name" value="Bromodomain"/>
    <property type="match status" value="1"/>
</dbReference>
<dbReference type="InterPro" id="IPR016177">
    <property type="entry name" value="DNA-bd_dom_sf"/>
</dbReference>